<evidence type="ECO:0000256" key="3">
    <source>
        <dbReference type="ARBA" id="ARBA00022676"/>
    </source>
</evidence>
<keyword evidence="7" id="KW-1185">Reference proteome</keyword>
<dbReference type="PANTHER" id="PTHR43179">
    <property type="entry name" value="RHAMNOSYLTRANSFERASE WBBL"/>
    <property type="match status" value="1"/>
</dbReference>
<sequence length="314" mass="33513">MNAVRSVPDATGGSGEDGFTVVVPQYGDSAGARALVGALRAQVGAPVLQIVVVDDASPEPFALGDDDGVTVLRRERNGGFGAAVNTGAAVAEHPLLLVLNSDLDIDPSFVADLVRASAPWQPAVCAPLVVGFDGATQWAGRRWPRTRHHVVEWLTPLARWRPRLHEAVGHDTRCTAGVVLPVDWVMGAALLIPTAAFHAIGGFDEAYFMNVEEVDLQRRLTAAGVPSVFLGTVRVRHEGGGSSDADRRLRWLVQARLRYAEKWGERPGLLRAGLRAASVVNLVWNAGRRVAGRDTTPLAAFRRELAAIRPGGGV</sequence>
<organism evidence="6 7">
    <name type="scientific">Microbacterium panaciterrae</name>
    <dbReference type="NCBI Taxonomy" id="985759"/>
    <lineage>
        <taxon>Bacteria</taxon>
        <taxon>Bacillati</taxon>
        <taxon>Actinomycetota</taxon>
        <taxon>Actinomycetes</taxon>
        <taxon>Micrococcales</taxon>
        <taxon>Microbacteriaceae</taxon>
        <taxon>Microbacterium</taxon>
    </lineage>
</organism>
<evidence type="ECO:0000256" key="2">
    <source>
        <dbReference type="ARBA" id="ARBA00006739"/>
    </source>
</evidence>
<evidence type="ECO:0000256" key="4">
    <source>
        <dbReference type="ARBA" id="ARBA00022679"/>
    </source>
</evidence>
<keyword evidence="3" id="KW-0328">Glycosyltransferase</keyword>
<comment type="pathway">
    <text evidence="1">Cell wall biogenesis; cell wall polysaccharide biosynthesis.</text>
</comment>
<dbReference type="RefSeq" id="WP_345186763.1">
    <property type="nucleotide sequence ID" value="NZ_BAABGP010000014.1"/>
</dbReference>
<dbReference type="Proteomes" id="UP001500731">
    <property type="component" value="Unassembled WGS sequence"/>
</dbReference>
<evidence type="ECO:0000256" key="1">
    <source>
        <dbReference type="ARBA" id="ARBA00004776"/>
    </source>
</evidence>
<comment type="similarity">
    <text evidence="2">Belongs to the glycosyltransferase 2 family.</text>
</comment>
<dbReference type="Pfam" id="PF00535">
    <property type="entry name" value="Glycos_transf_2"/>
    <property type="match status" value="1"/>
</dbReference>
<dbReference type="EMBL" id="BAABGP010000014">
    <property type="protein sequence ID" value="GAA4485946.1"/>
    <property type="molecule type" value="Genomic_DNA"/>
</dbReference>
<feature type="domain" description="Glycosyltransferase 2-like" evidence="5">
    <location>
        <begin position="20"/>
        <end position="144"/>
    </location>
</feature>
<name>A0ABP8PFY5_9MICO</name>
<dbReference type="SUPFAM" id="SSF53448">
    <property type="entry name" value="Nucleotide-diphospho-sugar transferases"/>
    <property type="match status" value="1"/>
</dbReference>
<keyword evidence="4" id="KW-0808">Transferase</keyword>
<evidence type="ECO:0000259" key="5">
    <source>
        <dbReference type="Pfam" id="PF00535"/>
    </source>
</evidence>
<dbReference type="InterPro" id="IPR029044">
    <property type="entry name" value="Nucleotide-diphossugar_trans"/>
</dbReference>
<protein>
    <submittedName>
        <fullName evidence="6">Glycosyltransferase family 2 protein</fullName>
    </submittedName>
</protein>
<dbReference type="Gene3D" id="3.90.550.10">
    <property type="entry name" value="Spore Coat Polysaccharide Biosynthesis Protein SpsA, Chain A"/>
    <property type="match status" value="1"/>
</dbReference>
<dbReference type="InterPro" id="IPR001173">
    <property type="entry name" value="Glyco_trans_2-like"/>
</dbReference>
<evidence type="ECO:0000313" key="7">
    <source>
        <dbReference type="Proteomes" id="UP001500731"/>
    </source>
</evidence>
<comment type="caution">
    <text evidence="6">The sequence shown here is derived from an EMBL/GenBank/DDBJ whole genome shotgun (WGS) entry which is preliminary data.</text>
</comment>
<proteinExistence type="inferred from homology"/>
<gene>
    <name evidence="6" type="ORF">GCM10023171_21090</name>
</gene>
<evidence type="ECO:0000313" key="6">
    <source>
        <dbReference type="EMBL" id="GAA4485946.1"/>
    </source>
</evidence>
<accession>A0ABP8PFY5</accession>
<reference evidence="7" key="1">
    <citation type="journal article" date="2019" name="Int. J. Syst. Evol. Microbiol.">
        <title>The Global Catalogue of Microorganisms (GCM) 10K type strain sequencing project: providing services to taxonomists for standard genome sequencing and annotation.</title>
        <authorList>
            <consortium name="The Broad Institute Genomics Platform"/>
            <consortium name="The Broad Institute Genome Sequencing Center for Infectious Disease"/>
            <person name="Wu L."/>
            <person name="Ma J."/>
        </authorList>
    </citation>
    <scope>NUCLEOTIDE SEQUENCE [LARGE SCALE GENOMIC DNA]</scope>
    <source>
        <strain evidence="7">JCM 17839</strain>
    </source>
</reference>
<dbReference type="PANTHER" id="PTHR43179:SF12">
    <property type="entry name" value="GALACTOFURANOSYLTRANSFERASE GLFT2"/>
    <property type="match status" value="1"/>
</dbReference>